<feature type="domain" description="GCVT N-terminal" evidence="1">
    <location>
        <begin position="12"/>
        <end position="261"/>
    </location>
</feature>
<dbReference type="GO" id="GO:0008168">
    <property type="term" value="F:methyltransferase activity"/>
    <property type="evidence" value="ECO:0007669"/>
    <property type="project" value="UniProtKB-KW"/>
</dbReference>
<evidence type="ECO:0000259" key="1">
    <source>
        <dbReference type="Pfam" id="PF01571"/>
    </source>
</evidence>
<dbReference type="InterPro" id="IPR027266">
    <property type="entry name" value="TrmE/GcvT-like"/>
</dbReference>
<dbReference type="InterPro" id="IPR013977">
    <property type="entry name" value="GcvT_C"/>
</dbReference>
<keyword evidence="3" id="KW-0808">Transferase</keyword>
<organism evidence="3">
    <name type="scientific">hydrothermal vent metagenome</name>
    <dbReference type="NCBI Taxonomy" id="652676"/>
    <lineage>
        <taxon>unclassified sequences</taxon>
        <taxon>metagenomes</taxon>
        <taxon>ecological metagenomes</taxon>
    </lineage>
</organism>
<dbReference type="EMBL" id="UOEF01000294">
    <property type="protein sequence ID" value="VAV99984.1"/>
    <property type="molecule type" value="Genomic_DNA"/>
</dbReference>
<dbReference type="PANTHER" id="PTHR43757:SF2">
    <property type="entry name" value="AMINOMETHYLTRANSFERASE, MITOCHONDRIAL"/>
    <property type="match status" value="1"/>
</dbReference>
<evidence type="ECO:0000313" key="3">
    <source>
        <dbReference type="EMBL" id="VAV99984.1"/>
    </source>
</evidence>
<dbReference type="InterPro" id="IPR028896">
    <property type="entry name" value="GcvT/YgfZ/DmdA"/>
</dbReference>
<accession>A0A3B0S154</accession>
<dbReference type="Pfam" id="PF08669">
    <property type="entry name" value="GCV_T_C"/>
    <property type="match status" value="1"/>
</dbReference>
<dbReference type="GO" id="GO:0032259">
    <property type="term" value="P:methylation"/>
    <property type="evidence" value="ECO:0007669"/>
    <property type="project" value="UniProtKB-KW"/>
</dbReference>
<dbReference type="InterPro" id="IPR006222">
    <property type="entry name" value="GCVT_N"/>
</dbReference>
<dbReference type="InterPro" id="IPR029043">
    <property type="entry name" value="GcvT/YgfZ_C"/>
</dbReference>
<name>A0A3B0S154_9ZZZZ</name>
<protein>
    <submittedName>
        <fullName evidence="3">Aminomethyltransferase</fullName>
    </submittedName>
</protein>
<keyword evidence="3" id="KW-0489">Methyltransferase</keyword>
<dbReference type="PANTHER" id="PTHR43757">
    <property type="entry name" value="AMINOMETHYLTRANSFERASE"/>
    <property type="match status" value="1"/>
</dbReference>
<dbReference type="SUPFAM" id="SSF103025">
    <property type="entry name" value="Folate-binding domain"/>
    <property type="match status" value="1"/>
</dbReference>
<proteinExistence type="predicted"/>
<gene>
    <name evidence="3" type="ORF">MNBD_ALPHA04-592</name>
</gene>
<dbReference type="PIRSF" id="PIRSF006487">
    <property type="entry name" value="GcvT"/>
    <property type="match status" value="1"/>
</dbReference>
<dbReference type="Pfam" id="PF01571">
    <property type="entry name" value="GCV_T"/>
    <property type="match status" value="1"/>
</dbReference>
<feature type="domain" description="Aminomethyltransferase C-terminal" evidence="2">
    <location>
        <begin position="282"/>
        <end position="359"/>
    </location>
</feature>
<sequence>MTESSRTSALAGRHRALGSALEDWNGMGAAWSYDTDPCDEHDAVREAAGLFDVSGLRKVHVRGTDAAAVVDHIITRDMTRIPVGMSAYGPILNDKGRICDDAIIAHEGPDHWLVVHGSGQTMERLTETASGKNVDVEFDDFLHDISLQGPKAVAFLDQHTPLDLPALAYFHQKPTEVFGHKCTISRTGYSGERGYEIFAGADVIGDIWDNILEKGKRAGIVPCSFNCLDKIRVEAGLLFYPYDMTTQNSPWEVGLGWAVHRGKADFRGKAAVLALEGQEKVKVVGLVLDHTEAAAGGEKLEINGAEVGIVNSPVWSHRMNKSLALAHIKPEYTAPGTQLQVEGDDLSCSARVETLPFYDPRKTRTHA</sequence>
<dbReference type="SUPFAM" id="SSF101790">
    <property type="entry name" value="Aminomethyltransferase beta-barrel domain"/>
    <property type="match status" value="1"/>
</dbReference>
<dbReference type="Gene3D" id="3.30.1360.120">
    <property type="entry name" value="Probable tRNA modification gtpase trme, domain 1"/>
    <property type="match status" value="1"/>
</dbReference>
<reference evidence="3" key="1">
    <citation type="submission" date="2018-06" db="EMBL/GenBank/DDBJ databases">
        <authorList>
            <person name="Zhirakovskaya E."/>
        </authorList>
    </citation>
    <scope>NUCLEOTIDE SEQUENCE</scope>
</reference>
<dbReference type="AlphaFoldDB" id="A0A3B0S154"/>
<evidence type="ECO:0000259" key="2">
    <source>
        <dbReference type="Pfam" id="PF08669"/>
    </source>
</evidence>